<evidence type="ECO:0000256" key="1">
    <source>
        <dbReference type="SAM" id="SignalP"/>
    </source>
</evidence>
<organism evidence="3 4">
    <name type="scientific">Leucobacter viscericola</name>
    <dbReference type="NCBI Taxonomy" id="2714935"/>
    <lineage>
        <taxon>Bacteria</taxon>
        <taxon>Bacillati</taxon>
        <taxon>Actinomycetota</taxon>
        <taxon>Actinomycetes</taxon>
        <taxon>Micrococcales</taxon>
        <taxon>Microbacteriaceae</taxon>
        <taxon>Leucobacter</taxon>
    </lineage>
</organism>
<dbReference type="PROSITE" id="PS51257">
    <property type="entry name" value="PROKAR_LIPOPROTEIN"/>
    <property type="match status" value="1"/>
</dbReference>
<keyword evidence="1" id="KW-0732">Signal</keyword>
<keyword evidence="4" id="KW-1185">Reference proteome</keyword>
<evidence type="ECO:0000313" key="3">
    <source>
        <dbReference type="EMBL" id="QIK63896.1"/>
    </source>
</evidence>
<dbReference type="InterPro" id="IPR040846">
    <property type="entry name" value="ORF_12_N"/>
</dbReference>
<sequence>MTPTQRFTARTGAAILASALILTGIAGCSPAPTASKAQQTQAPVPIALPDTSTGKLADWVITQMNGTSPTDGAELKTRMDPELLKGIKEAELAKILDERQASRNWVPTKVKETTIDDMNVIYVRLQSDSSDAVTVLQISQSRKSKLMAGIYFLAPGAIDFSSK</sequence>
<evidence type="ECO:0000313" key="4">
    <source>
        <dbReference type="Proteomes" id="UP000502677"/>
    </source>
</evidence>
<feature type="signal peptide" evidence="1">
    <location>
        <begin position="1"/>
        <end position="28"/>
    </location>
</feature>
<gene>
    <name evidence="3" type="ORF">G7068_12340</name>
</gene>
<evidence type="ECO:0000259" key="2">
    <source>
        <dbReference type="Pfam" id="PF18042"/>
    </source>
</evidence>
<dbReference type="Pfam" id="PF18042">
    <property type="entry name" value="ORF_12_N"/>
    <property type="match status" value="1"/>
</dbReference>
<dbReference type="AlphaFoldDB" id="A0A6G7XHD9"/>
<proteinExistence type="predicted"/>
<reference evidence="3 4" key="1">
    <citation type="submission" date="2020-03" db="EMBL/GenBank/DDBJ databases">
        <title>Leucobacter sp. nov., isolated from beetles.</title>
        <authorList>
            <person name="Hyun D.-W."/>
            <person name="Bae J.-W."/>
        </authorList>
    </citation>
    <scope>NUCLEOTIDE SEQUENCE [LARGE SCALE GENOMIC DNA]</scope>
    <source>
        <strain evidence="3 4">HDW9C</strain>
    </source>
</reference>
<dbReference type="EMBL" id="CP049863">
    <property type="protein sequence ID" value="QIK63896.1"/>
    <property type="molecule type" value="Genomic_DNA"/>
</dbReference>
<dbReference type="RefSeq" id="WP_166292236.1">
    <property type="nucleotide sequence ID" value="NZ_CP049863.1"/>
</dbReference>
<feature type="chain" id="PRO_5038669151" description="ORF 12 gene product N-terminal domain-containing protein" evidence="1">
    <location>
        <begin position="29"/>
        <end position="163"/>
    </location>
</feature>
<name>A0A6G7XHD9_9MICO</name>
<protein>
    <recommendedName>
        <fullName evidence="2">ORF 12 gene product N-terminal domain-containing protein</fullName>
    </recommendedName>
</protein>
<dbReference type="KEGG" id="lvi:G7068_12340"/>
<feature type="domain" description="ORF 12 gene product N-terminal" evidence="2">
    <location>
        <begin position="48"/>
        <end position="114"/>
    </location>
</feature>
<dbReference type="Proteomes" id="UP000502677">
    <property type="component" value="Chromosome"/>
</dbReference>
<accession>A0A6G7XHD9</accession>
<dbReference type="Gene3D" id="3.10.450.280">
    <property type="match status" value="1"/>
</dbReference>